<evidence type="ECO:0000256" key="1">
    <source>
        <dbReference type="SAM" id="MobiDB-lite"/>
    </source>
</evidence>
<feature type="transmembrane region" description="Helical" evidence="2">
    <location>
        <begin position="923"/>
        <end position="950"/>
    </location>
</feature>
<feature type="chain" id="PRO_5018053556" evidence="3">
    <location>
        <begin position="16"/>
        <end position="1202"/>
    </location>
</feature>
<sequence length="1202" mass="137162">MIAFVVILLIHQSSQDYIRSDELILNENLEIGSEIINLNNLHKFNPNLQFKIVNDTSLVNYIHLEYLNSDTTLLILKQKLNFDDLCDSSIQQIEARTMSSSIVTCSHTIKIIAINQNNFIEIPIQIRKINFIKKQKIKIIFNTNNLNLNLTSIQNHFLIEKPAIQSSQESTDLQDKLVYQIESNSELIEARLERQMSGKYLNLSVSFVDEKSLIQAYDFSVEMRLKLEAFLHPNISHLYSLESNSSQSLYLRVSELKKLNLQPLDFAKSLYSIVIENKYVAINDVILEPRLKLSNNTDSDIVFSLLQNEAISGHFPFYVDANTGFIRLKSQLWTEDDDYLNKNVNKNYLFGLKATYKRLLTNSSKSNYYYDYMIPAFTKIQISIRREKMDSAMVRAQIASPFISKYEILNKESPNQTFIYYITDPIHIGSQLVHYSVQFAKAIDWNLTNVHWVYSNEADFGYAFNLSCMQIASQSELRDGHIYRTELKYVERTRNSLGLRVLNQVNIEFRVDFDPLLFEQSEYNISLYQSDLVEQKIVQFKLRERIGSKFGKQSVNSVVFRLAESGDSDQFDLDFRTGDLRVKQVLAKSAYNLEILAVNSDIQKTARVKCRISVDCSRVDKPKARFVFSVFEDSLARTQIAKFQSICTNSDYSHFLEPTLTIRLCSKYDQFNCKNFHIQTKNDFIKNLFKIDESTGYLVNRINFTIGKFLNLIKLDYAHVYSDLSDIFESSRLSLLLNAKIKFPQGLSFTYPIQIGVQNKPAIGNFSPKLSLVEIDSNMSQPVCLYNYSLAASASMVSRFVRVNEKMAHFEPEFTFAHCKANFYIDNGGCLSLKHTRLARICHTVNQTGLILNAGVYNLQFKLCFYDNNKVSCSELYNQSIQIPFDVYNTSKIVLTQALQTDDQVQTLDQNLTQLLARPNFRVYLAVIVAVVVLVALVTVLFLIVLFSGARNDLQSLGKKALVIKNDMNFKNLEINTDTRSQASANTPESSSNSTTATNSTKMTKTDEEEEVKIQVLDDYVDMSKQFKQINFGYENKNFSYSGSFRSVGSSYESGDETNRKIDNDQGLYSVKNASIQFQNQPDILSPKKDTDFYACVPEHKHTESATLPAYNCLLVNNAAQANDVLQSAPKTSSLKKLKKDLAVKRAIYSTVNDAKVHNAISIKTQNDLGTQLSYDASGSFSFLNGNNDMLFSPNDMFASVV</sequence>
<keyword evidence="2" id="KW-0472">Membrane</keyword>
<evidence type="ECO:0000313" key="5">
    <source>
        <dbReference type="Proteomes" id="UP000276133"/>
    </source>
</evidence>
<evidence type="ECO:0000256" key="3">
    <source>
        <dbReference type="SAM" id="SignalP"/>
    </source>
</evidence>
<evidence type="ECO:0000313" key="4">
    <source>
        <dbReference type="EMBL" id="RNA37161.1"/>
    </source>
</evidence>
<accession>A0A3M7SMU4</accession>
<feature type="compositionally biased region" description="Low complexity" evidence="1">
    <location>
        <begin position="983"/>
        <end position="1001"/>
    </location>
</feature>
<feature type="region of interest" description="Disordered" evidence="1">
    <location>
        <begin position="976"/>
        <end position="1010"/>
    </location>
</feature>
<dbReference type="EMBL" id="REGN01001078">
    <property type="protein sequence ID" value="RNA37161.1"/>
    <property type="molecule type" value="Genomic_DNA"/>
</dbReference>
<keyword evidence="2" id="KW-1133">Transmembrane helix</keyword>
<dbReference type="AlphaFoldDB" id="A0A3M7SMU4"/>
<evidence type="ECO:0000256" key="2">
    <source>
        <dbReference type="SAM" id="Phobius"/>
    </source>
</evidence>
<keyword evidence="5" id="KW-1185">Reference proteome</keyword>
<proteinExistence type="predicted"/>
<comment type="caution">
    <text evidence="4">The sequence shown here is derived from an EMBL/GenBank/DDBJ whole genome shotgun (WGS) entry which is preliminary data.</text>
</comment>
<feature type="signal peptide" evidence="3">
    <location>
        <begin position="1"/>
        <end position="15"/>
    </location>
</feature>
<keyword evidence="2" id="KW-0812">Transmembrane</keyword>
<gene>
    <name evidence="4" type="ORF">BpHYR1_015059</name>
</gene>
<protein>
    <submittedName>
        <fullName evidence="4">Uncharacterized protein</fullName>
    </submittedName>
</protein>
<organism evidence="4 5">
    <name type="scientific">Brachionus plicatilis</name>
    <name type="common">Marine rotifer</name>
    <name type="synonym">Brachionus muelleri</name>
    <dbReference type="NCBI Taxonomy" id="10195"/>
    <lineage>
        <taxon>Eukaryota</taxon>
        <taxon>Metazoa</taxon>
        <taxon>Spiralia</taxon>
        <taxon>Gnathifera</taxon>
        <taxon>Rotifera</taxon>
        <taxon>Eurotatoria</taxon>
        <taxon>Monogononta</taxon>
        <taxon>Pseudotrocha</taxon>
        <taxon>Ploima</taxon>
        <taxon>Brachionidae</taxon>
        <taxon>Brachionus</taxon>
    </lineage>
</organism>
<dbReference type="Proteomes" id="UP000276133">
    <property type="component" value="Unassembled WGS sequence"/>
</dbReference>
<name>A0A3M7SMU4_BRAPC</name>
<keyword evidence="3" id="KW-0732">Signal</keyword>
<reference evidence="4 5" key="1">
    <citation type="journal article" date="2018" name="Sci. Rep.">
        <title>Genomic signatures of local adaptation to the degree of environmental predictability in rotifers.</title>
        <authorList>
            <person name="Franch-Gras L."/>
            <person name="Hahn C."/>
            <person name="Garcia-Roger E.M."/>
            <person name="Carmona M.J."/>
            <person name="Serra M."/>
            <person name="Gomez A."/>
        </authorList>
    </citation>
    <scope>NUCLEOTIDE SEQUENCE [LARGE SCALE GENOMIC DNA]</scope>
    <source>
        <strain evidence="4">HYR1</strain>
    </source>
</reference>
<dbReference type="OrthoDB" id="10498911at2759"/>